<dbReference type="Proteomes" id="UP000002586">
    <property type="component" value="Chromosome"/>
</dbReference>
<accession>A0L6U5</accession>
<dbReference type="AlphaFoldDB" id="A0L6U5"/>
<dbReference type="InterPro" id="IPR016195">
    <property type="entry name" value="Pol/histidinol_Pase-like"/>
</dbReference>
<evidence type="ECO:0008006" key="3">
    <source>
        <dbReference type="Google" id="ProtNLM"/>
    </source>
</evidence>
<dbReference type="OrthoDB" id="9804333at2"/>
<reference evidence="2" key="1">
    <citation type="journal article" date="2009" name="Appl. Environ. Microbiol.">
        <title>Complete genome sequence of the chemolithoautotrophic marine magnetotactic coccus strain MC-1.</title>
        <authorList>
            <person name="Schubbe S."/>
            <person name="Williams T.J."/>
            <person name="Xie G."/>
            <person name="Kiss H.E."/>
            <person name="Brettin T.S."/>
            <person name="Martinez D."/>
            <person name="Ross C.A."/>
            <person name="Schuler D."/>
            <person name="Cox B.L."/>
            <person name="Nealson K.H."/>
            <person name="Bazylinski D.A."/>
        </authorList>
    </citation>
    <scope>NUCLEOTIDE SEQUENCE [LARGE SCALE GENOMIC DNA]</scope>
    <source>
        <strain evidence="2">ATCC BAA-1437 / JCM 17883 / MC-1</strain>
    </source>
</reference>
<sequence>MEAASNSRAAARTTPLRGIVHAHSNHSFDGTLSYAQLRTLLLGEGLHFACMTEHIEGLDQAKVEAIIQQCHDHSDAAFLFIPGIEMDCFTIAFLGISPCAIDFTSNAQIAQSLHPHAAMLILTHPIKARFNPAPPWQQWCDGVEILNSRHDGRHGVRPQSLQLWQTIQAQRPNVVPLAALDLHRVGDLQPVIMQLPPGPLTPAWVLSQLKQGAGVPMLNGQALLKRPPMAQHLARLRIGVMDLAHHCHHWLTERGVRLPKGLKRMLRRWLEGKA</sequence>
<evidence type="ECO:0000313" key="2">
    <source>
        <dbReference type="Proteomes" id="UP000002586"/>
    </source>
</evidence>
<dbReference type="EMBL" id="CP000471">
    <property type="protein sequence ID" value="ABK43688.1"/>
    <property type="molecule type" value="Genomic_DNA"/>
</dbReference>
<dbReference type="SUPFAM" id="SSF89550">
    <property type="entry name" value="PHP domain-like"/>
    <property type="match status" value="1"/>
</dbReference>
<dbReference type="STRING" id="156889.Mmc1_1177"/>
<dbReference type="HOGENOM" id="CLU_1014903_0_0_5"/>
<dbReference type="RefSeq" id="WP_011712843.1">
    <property type="nucleotide sequence ID" value="NC_008576.1"/>
</dbReference>
<name>A0L6U5_MAGMM</name>
<keyword evidence="2" id="KW-1185">Reference proteome</keyword>
<proteinExistence type="predicted"/>
<dbReference type="KEGG" id="mgm:Mmc1_1177"/>
<evidence type="ECO:0000313" key="1">
    <source>
        <dbReference type="EMBL" id="ABK43688.1"/>
    </source>
</evidence>
<organism evidence="1 2">
    <name type="scientific">Magnetococcus marinus (strain ATCC BAA-1437 / JCM 17883 / MC-1)</name>
    <dbReference type="NCBI Taxonomy" id="156889"/>
    <lineage>
        <taxon>Bacteria</taxon>
        <taxon>Pseudomonadati</taxon>
        <taxon>Pseudomonadota</taxon>
        <taxon>Magnetococcia</taxon>
        <taxon>Magnetococcales</taxon>
        <taxon>Magnetococcaceae</taxon>
        <taxon>Magnetococcus</taxon>
    </lineage>
</organism>
<dbReference type="eggNOG" id="COG0613">
    <property type="taxonomic scope" value="Bacteria"/>
</dbReference>
<reference evidence="1 2" key="2">
    <citation type="journal article" date="2012" name="Int. J. Syst. Evol. Microbiol.">
        <title>Magnetococcus marinus gen. nov., sp. nov., a marine, magnetotactic bacterium that represents a novel lineage (Magnetococcaceae fam. nov.; Magnetococcales ord. nov.) at the base of the Alphaproteobacteria.</title>
        <authorList>
            <person name="Bazylinski D.A."/>
            <person name="Williams T.J."/>
            <person name="Lefevre C.T."/>
            <person name="Berg R.J."/>
            <person name="Zhang C.L."/>
            <person name="Bowser S.S."/>
            <person name="Dean A.J."/>
            <person name="Beveridge T.J."/>
        </authorList>
    </citation>
    <scope>NUCLEOTIDE SEQUENCE [LARGE SCALE GENOMIC DNA]</scope>
    <source>
        <strain evidence="2">ATCC BAA-1437 / JCM 17883 / MC-1</strain>
    </source>
</reference>
<gene>
    <name evidence="1" type="ordered locus">Mmc1_1177</name>
</gene>
<dbReference type="Gene3D" id="3.20.20.140">
    <property type="entry name" value="Metal-dependent hydrolases"/>
    <property type="match status" value="1"/>
</dbReference>
<protein>
    <recommendedName>
        <fullName evidence="3">PHP C-terminal domain protein</fullName>
    </recommendedName>
</protein>